<dbReference type="EMBL" id="CAJNDS010002288">
    <property type="protein sequence ID" value="CAE7412193.1"/>
    <property type="molecule type" value="Genomic_DNA"/>
</dbReference>
<dbReference type="OrthoDB" id="10456626at2759"/>
<organism evidence="2 3">
    <name type="scientific">Symbiodinium natans</name>
    <dbReference type="NCBI Taxonomy" id="878477"/>
    <lineage>
        <taxon>Eukaryota</taxon>
        <taxon>Sar</taxon>
        <taxon>Alveolata</taxon>
        <taxon>Dinophyceae</taxon>
        <taxon>Suessiales</taxon>
        <taxon>Symbiodiniaceae</taxon>
        <taxon>Symbiodinium</taxon>
    </lineage>
</organism>
<proteinExistence type="predicted"/>
<keyword evidence="3" id="KW-1185">Reference proteome</keyword>
<name>A0A812QZB7_9DINO</name>
<evidence type="ECO:0000313" key="3">
    <source>
        <dbReference type="Proteomes" id="UP000604046"/>
    </source>
</evidence>
<protein>
    <recommendedName>
        <fullName evidence="1">Exostosin GT47 domain-containing protein</fullName>
    </recommendedName>
</protein>
<feature type="non-terminal residue" evidence="2">
    <location>
        <position position="1"/>
    </location>
</feature>
<dbReference type="Proteomes" id="UP000604046">
    <property type="component" value="Unassembled WGS sequence"/>
</dbReference>
<comment type="caution">
    <text evidence="2">The sequence shown here is derived from an EMBL/GenBank/DDBJ whole genome shotgun (WGS) entry which is preliminary data.</text>
</comment>
<dbReference type="Pfam" id="PF03016">
    <property type="entry name" value="Exostosin_GT47"/>
    <property type="match status" value="1"/>
</dbReference>
<evidence type="ECO:0000259" key="1">
    <source>
        <dbReference type="Pfam" id="PF03016"/>
    </source>
</evidence>
<feature type="domain" description="Exostosin GT47" evidence="1">
    <location>
        <begin position="6"/>
        <end position="139"/>
    </location>
</feature>
<evidence type="ECO:0000313" key="2">
    <source>
        <dbReference type="EMBL" id="CAE7412193.1"/>
    </source>
</evidence>
<dbReference type="InterPro" id="IPR040911">
    <property type="entry name" value="Exostosin_GT47"/>
</dbReference>
<accession>A0A812QZB7</accession>
<gene>
    <name evidence="2" type="ORF">SNAT2548_LOCUS22417</name>
</gene>
<reference evidence="2" key="1">
    <citation type="submission" date="2021-02" db="EMBL/GenBank/DDBJ databases">
        <authorList>
            <person name="Dougan E. K."/>
            <person name="Rhodes N."/>
            <person name="Thang M."/>
            <person name="Chan C."/>
        </authorList>
    </citation>
    <scope>NUCLEOTIDE SEQUENCE</scope>
</reference>
<dbReference type="AlphaFoldDB" id="A0A812QZB7"/>
<sequence>TDTATKRKVFVYDVPKCASAEELLHKLPGDDGVPLELGEEANALYLRKMASQIRPLHEQLLAGGQGFAVTAEPLEADLFYIPAFFSVLFWMGTLEAMQCTAETFAALRGQPHFRRHGGRDHMVLFGVEFAFYRDTEPAFQLTSYEPSAKNWLVLTVACPLPCGQQPDSWSVRDRFVLIPFASRLRNAGRLGLLAP</sequence>